<name>A0A0F9DBM9_9ZZZZ</name>
<dbReference type="AlphaFoldDB" id="A0A0F9DBM9"/>
<organism evidence="1">
    <name type="scientific">marine sediment metagenome</name>
    <dbReference type="NCBI Taxonomy" id="412755"/>
    <lineage>
        <taxon>unclassified sequences</taxon>
        <taxon>metagenomes</taxon>
        <taxon>ecological metagenomes</taxon>
    </lineage>
</organism>
<dbReference type="EMBL" id="LAZR01042474">
    <property type="protein sequence ID" value="KKL09458.1"/>
    <property type="molecule type" value="Genomic_DNA"/>
</dbReference>
<accession>A0A0F9DBM9</accession>
<protein>
    <submittedName>
        <fullName evidence="1">Uncharacterized protein</fullName>
    </submittedName>
</protein>
<evidence type="ECO:0000313" key="1">
    <source>
        <dbReference type="EMBL" id="KKL09458.1"/>
    </source>
</evidence>
<gene>
    <name evidence="1" type="ORF">LCGC14_2565660</name>
</gene>
<sequence length="60" mass="7341">MFKPMKPEIAARKAAEHKIERKQRVLDLIEEYEIKYREEPDRVFAEEFYLGMLKRLKSQL</sequence>
<comment type="caution">
    <text evidence="1">The sequence shown here is derived from an EMBL/GenBank/DDBJ whole genome shotgun (WGS) entry which is preliminary data.</text>
</comment>
<proteinExistence type="predicted"/>
<reference evidence="1" key="1">
    <citation type="journal article" date="2015" name="Nature">
        <title>Complex archaea that bridge the gap between prokaryotes and eukaryotes.</title>
        <authorList>
            <person name="Spang A."/>
            <person name="Saw J.H."/>
            <person name="Jorgensen S.L."/>
            <person name="Zaremba-Niedzwiedzka K."/>
            <person name="Martijn J."/>
            <person name="Lind A.E."/>
            <person name="van Eijk R."/>
            <person name="Schleper C."/>
            <person name="Guy L."/>
            <person name="Ettema T.J."/>
        </authorList>
    </citation>
    <scope>NUCLEOTIDE SEQUENCE</scope>
</reference>